<keyword evidence="7" id="KW-0732">Signal</keyword>
<dbReference type="SUPFAM" id="SSF48537">
    <property type="entry name" value="Phospholipase C/P1 nuclease"/>
    <property type="match status" value="1"/>
</dbReference>
<keyword evidence="4" id="KW-0378">Hydrolase</keyword>
<feature type="signal peptide" evidence="7">
    <location>
        <begin position="1"/>
        <end position="18"/>
    </location>
</feature>
<name>A0ABV9I367_9FLAO</name>
<keyword evidence="9" id="KW-1185">Reference proteome</keyword>
<proteinExistence type="predicted"/>
<organism evidence="8 9">
    <name type="scientific">Dokdonia ponticola</name>
    <dbReference type="NCBI Taxonomy" id="2041041"/>
    <lineage>
        <taxon>Bacteria</taxon>
        <taxon>Pseudomonadati</taxon>
        <taxon>Bacteroidota</taxon>
        <taxon>Flavobacteriia</taxon>
        <taxon>Flavobacteriales</taxon>
        <taxon>Flavobacteriaceae</taxon>
        <taxon>Dokdonia</taxon>
    </lineage>
</organism>
<dbReference type="CDD" id="cd11010">
    <property type="entry name" value="S1-P1_nuclease"/>
    <property type="match status" value="1"/>
</dbReference>
<reference evidence="9" key="1">
    <citation type="journal article" date="2019" name="Int. J. Syst. Evol. Microbiol.">
        <title>The Global Catalogue of Microorganisms (GCM) 10K type strain sequencing project: providing services to taxonomists for standard genome sequencing and annotation.</title>
        <authorList>
            <consortium name="The Broad Institute Genomics Platform"/>
            <consortium name="The Broad Institute Genome Sequencing Center for Infectious Disease"/>
            <person name="Wu L."/>
            <person name="Ma J."/>
        </authorList>
    </citation>
    <scope>NUCLEOTIDE SEQUENCE [LARGE SCALE GENOMIC DNA]</scope>
    <source>
        <strain evidence="9">YJ-61-S</strain>
    </source>
</reference>
<evidence type="ECO:0000256" key="4">
    <source>
        <dbReference type="ARBA" id="ARBA00022801"/>
    </source>
</evidence>
<dbReference type="PANTHER" id="PTHR33146">
    <property type="entry name" value="ENDONUCLEASE 4"/>
    <property type="match status" value="1"/>
</dbReference>
<keyword evidence="6" id="KW-0325">Glycoprotein</keyword>
<dbReference type="InterPro" id="IPR008947">
    <property type="entry name" value="PLipase_C/P1_nuclease_dom_sf"/>
</dbReference>
<sequence>MKHSIIALFLLSSSFLQAAEIVWGNTGHRATGAIAEQYLSRKAKKEINKLLDGQSLALVSTFGDDIKSDDRYRSFGVWHYVNIPFDKTYDTHPKNERGDIIQGINTCVEIIKNPTSSKEDKAFYLKLLIHFIGDLHQPLHTGLGEDKGGNDFQVQWFKNGTNLHRVWDSQMIERFNMSYSELATTMPRLSKKQVTLLQEGTVRDWMEDSRTLVKDIYKNTKKGDNLGYNYMYQYFDPLRSQLQKGGIRLAGLLNELFG</sequence>
<dbReference type="InterPro" id="IPR003154">
    <property type="entry name" value="S1/P1nuclease"/>
</dbReference>
<protein>
    <submittedName>
        <fullName evidence="8">S1/P1 nuclease</fullName>
    </submittedName>
</protein>
<dbReference type="EMBL" id="JBHSFV010000015">
    <property type="protein sequence ID" value="MFC4636171.1"/>
    <property type="molecule type" value="Genomic_DNA"/>
</dbReference>
<gene>
    <name evidence="8" type="ORF">ACFO3O_19850</name>
</gene>
<dbReference type="Proteomes" id="UP001596043">
    <property type="component" value="Unassembled WGS sequence"/>
</dbReference>
<evidence type="ECO:0000256" key="7">
    <source>
        <dbReference type="SAM" id="SignalP"/>
    </source>
</evidence>
<evidence type="ECO:0000256" key="5">
    <source>
        <dbReference type="ARBA" id="ARBA00023157"/>
    </source>
</evidence>
<keyword evidence="3" id="KW-0255">Endonuclease</keyword>
<dbReference type="Gene3D" id="1.10.575.10">
    <property type="entry name" value="P1 Nuclease"/>
    <property type="match status" value="1"/>
</dbReference>
<dbReference type="Pfam" id="PF02265">
    <property type="entry name" value="S1-P1_nuclease"/>
    <property type="match status" value="1"/>
</dbReference>
<feature type="chain" id="PRO_5047067734" evidence="7">
    <location>
        <begin position="19"/>
        <end position="258"/>
    </location>
</feature>
<keyword evidence="2" id="KW-0479">Metal-binding</keyword>
<dbReference type="RefSeq" id="WP_379982102.1">
    <property type="nucleotide sequence ID" value="NZ_JBHSFV010000015.1"/>
</dbReference>
<evidence type="ECO:0000256" key="6">
    <source>
        <dbReference type="ARBA" id="ARBA00023180"/>
    </source>
</evidence>
<comment type="caution">
    <text evidence="8">The sequence shown here is derived from an EMBL/GenBank/DDBJ whole genome shotgun (WGS) entry which is preliminary data.</text>
</comment>
<evidence type="ECO:0000256" key="2">
    <source>
        <dbReference type="ARBA" id="ARBA00022723"/>
    </source>
</evidence>
<evidence type="ECO:0000313" key="8">
    <source>
        <dbReference type="EMBL" id="MFC4636171.1"/>
    </source>
</evidence>
<dbReference type="PANTHER" id="PTHR33146:SF26">
    <property type="entry name" value="ENDONUCLEASE 4"/>
    <property type="match status" value="1"/>
</dbReference>
<evidence type="ECO:0000256" key="1">
    <source>
        <dbReference type="ARBA" id="ARBA00022722"/>
    </source>
</evidence>
<accession>A0ABV9I367</accession>
<keyword evidence="1" id="KW-0540">Nuclease</keyword>
<evidence type="ECO:0000313" key="9">
    <source>
        <dbReference type="Proteomes" id="UP001596043"/>
    </source>
</evidence>
<evidence type="ECO:0000256" key="3">
    <source>
        <dbReference type="ARBA" id="ARBA00022759"/>
    </source>
</evidence>
<keyword evidence="5" id="KW-1015">Disulfide bond</keyword>